<evidence type="ECO:0000256" key="1">
    <source>
        <dbReference type="ARBA" id="ARBA00004141"/>
    </source>
</evidence>
<gene>
    <name evidence="6" type="primary">UPS4</name>
    <name evidence="6" type="ORF">SNAT2548_LOCUS24359</name>
</gene>
<feature type="transmembrane region" description="Helical" evidence="5">
    <location>
        <begin position="85"/>
        <end position="104"/>
    </location>
</feature>
<dbReference type="PANTHER" id="PTHR16119">
    <property type="entry name" value="TRANSMEMBRANE PROTEIN 144"/>
    <property type="match status" value="1"/>
</dbReference>
<feature type="transmembrane region" description="Helical" evidence="5">
    <location>
        <begin position="6"/>
        <end position="24"/>
    </location>
</feature>
<feature type="transmembrane region" description="Helical" evidence="5">
    <location>
        <begin position="246"/>
        <end position="267"/>
    </location>
</feature>
<dbReference type="Pfam" id="PF07168">
    <property type="entry name" value="Ureide_permease"/>
    <property type="match status" value="1"/>
</dbReference>
<evidence type="ECO:0000256" key="2">
    <source>
        <dbReference type="ARBA" id="ARBA00022692"/>
    </source>
</evidence>
<evidence type="ECO:0000256" key="4">
    <source>
        <dbReference type="ARBA" id="ARBA00023136"/>
    </source>
</evidence>
<dbReference type="EMBL" id="CAJNDS010002356">
    <property type="protein sequence ID" value="CAE7446867.1"/>
    <property type="molecule type" value="Genomic_DNA"/>
</dbReference>
<feature type="transmembrane region" description="Helical" evidence="5">
    <location>
        <begin position="212"/>
        <end position="234"/>
    </location>
</feature>
<organism evidence="6 7">
    <name type="scientific">Symbiodinium natans</name>
    <dbReference type="NCBI Taxonomy" id="878477"/>
    <lineage>
        <taxon>Eukaryota</taxon>
        <taxon>Sar</taxon>
        <taxon>Alveolata</taxon>
        <taxon>Dinophyceae</taxon>
        <taxon>Suessiales</taxon>
        <taxon>Symbiodiniaceae</taxon>
        <taxon>Symbiodinium</taxon>
    </lineage>
</organism>
<protein>
    <submittedName>
        <fullName evidence="6">UPS4 protein</fullName>
    </submittedName>
</protein>
<dbReference type="PANTHER" id="PTHR16119:SF17">
    <property type="entry name" value="TRANSMEMBRANE PROTEIN 144"/>
    <property type="match status" value="1"/>
</dbReference>
<evidence type="ECO:0000313" key="6">
    <source>
        <dbReference type="EMBL" id="CAE7446867.1"/>
    </source>
</evidence>
<evidence type="ECO:0000256" key="3">
    <source>
        <dbReference type="ARBA" id="ARBA00022989"/>
    </source>
</evidence>
<keyword evidence="4 5" id="KW-0472">Membrane</keyword>
<feature type="transmembrane region" description="Helical" evidence="5">
    <location>
        <begin position="111"/>
        <end position="132"/>
    </location>
</feature>
<dbReference type="InterPro" id="IPR010651">
    <property type="entry name" value="Sugar_transport"/>
</dbReference>
<dbReference type="OrthoDB" id="413772at2759"/>
<dbReference type="InterPro" id="IPR009834">
    <property type="entry name" value="Ureide_permease"/>
</dbReference>
<dbReference type="GO" id="GO:0015144">
    <property type="term" value="F:carbohydrate transmembrane transporter activity"/>
    <property type="evidence" value="ECO:0007669"/>
    <property type="project" value="InterPro"/>
</dbReference>
<evidence type="ECO:0000256" key="5">
    <source>
        <dbReference type="SAM" id="Phobius"/>
    </source>
</evidence>
<dbReference type="GO" id="GO:0016020">
    <property type="term" value="C:membrane"/>
    <property type="evidence" value="ECO:0007669"/>
    <property type="project" value="UniProtKB-SubCell"/>
</dbReference>
<feature type="transmembrane region" description="Helical" evidence="5">
    <location>
        <begin position="301"/>
        <end position="322"/>
    </location>
</feature>
<comment type="caution">
    <text evidence="6">The sequence shown here is derived from an EMBL/GenBank/DDBJ whole genome shotgun (WGS) entry which is preliminary data.</text>
</comment>
<feature type="transmembrane region" description="Helical" evidence="5">
    <location>
        <begin position="36"/>
        <end position="60"/>
    </location>
</feature>
<dbReference type="AlphaFoldDB" id="A0A812RL05"/>
<accession>A0A812RL05</accession>
<name>A0A812RL05_9DINO</name>
<reference evidence="6" key="1">
    <citation type="submission" date="2021-02" db="EMBL/GenBank/DDBJ databases">
        <authorList>
            <person name="Dougan E. K."/>
            <person name="Rhodes N."/>
            <person name="Thang M."/>
            <person name="Chan C."/>
        </authorList>
    </citation>
    <scope>NUCLEOTIDE SEQUENCE</scope>
</reference>
<feature type="transmembrane region" description="Helical" evidence="5">
    <location>
        <begin position="144"/>
        <end position="162"/>
    </location>
</feature>
<dbReference type="Proteomes" id="UP000604046">
    <property type="component" value="Unassembled WGS sequence"/>
</dbReference>
<proteinExistence type="predicted"/>
<evidence type="ECO:0000313" key="7">
    <source>
        <dbReference type="Proteomes" id="UP000604046"/>
    </source>
</evidence>
<keyword evidence="2 5" id="KW-0812">Transmembrane</keyword>
<feature type="transmembrane region" description="Helical" evidence="5">
    <location>
        <begin position="328"/>
        <end position="349"/>
    </location>
</feature>
<comment type="subcellular location">
    <subcellularLocation>
        <location evidence="1">Membrane</location>
        <topology evidence="1">Multi-pass membrane protein</topology>
    </subcellularLocation>
</comment>
<keyword evidence="7" id="KW-1185">Reference proteome</keyword>
<feature type="transmembrane region" description="Helical" evidence="5">
    <location>
        <begin position="361"/>
        <end position="380"/>
    </location>
</feature>
<sequence length="382" mass="40333">MFSPGSSDVALPMMFALWFCWGIWPSARKQGGSDNVNFGLTYIFSQILVSLLLCFTLGMVNPADVRHFDEELFPQMLWKDLSEKFAAVLVAVLAGVLLCSGDFVMAKAIDVLGLAVACPIGFGLALTFGTGLSYAIEPKADPRLLFPGLGACLLGILCDAASHAQSPKQSAGSSQDDANASKAKSLGKTSAATADEVKVVVAQTDQNGHDRFVFLLPIAGGLLCGSMGPINTAAATAGQLHPFSQFFSFMMGQLVAIFPLVSAFHWISLGSEGRRSRSFWCIPCTLWSSYLGACKQRRKAMLWDAFAGTCVGTGYFLFMVGTPVVSKAVGFIFGSSSLLLSVLMGVLAFKELSGASGRQKALCGCCVAFLVAALALMCVASV</sequence>
<keyword evidence="3 5" id="KW-1133">Transmembrane helix</keyword>